<dbReference type="AlphaFoldDB" id="A0AA92UZK2"/>
<evidence type="ECO:0000313" key="2">
    <source>
        <dbReference type="Proteomes" id="UP000284990"/>
    </source>
</evidence>
<comment type="caution">
    <text evidence="1">The sequence shown here is derived from an EMBL/GenBank/DDBJ whole genome shotgun (WGS) entry which is preliminary data.</text>
</comment>
<reference evidence="1 2" key="1">
    <citation type="submission" date="2018-08" db="EMBL/GenBank/DDBJ databases">
        <title>A genome reference for cultivated species of the human gut microbiota.</title>
        <authorList>
            <person name="Zou Y."/>
            <person name="Xue W."/>
            <person name="Luo G."/>
        </authorList>
    </citation>
    <scope>NUCLEOTIDE SEQUENCE [LARGE SCALE GENOMIC DNA]</scope>
    <source>
        <strain evidence="1 2">AM42-23AC</strain>
    </source>
</reference>
<sequence>MKENSFIYLRGFKHAAFTVFCVEDGQKSYYDPQFNVRVPYSSGQQVKRSIMEQLNDVLGVQPSPTEFFWDVDKKGALKEGEVLSSCDPHYIDQLLGGWMRAVKDGKEKTVKRRSPLSISAMTPLHPLLAAFPKENISFDRSDKPNVHKVVVRDANGNRLTEEQISNLLAGSDRSLYRKWIPNNNNRATGLFVYDVAIDLRRLFCVSTNQLEPEITSDMVEKLKEDGWKVITTSFGECLLMPKEQREQIIPAIADALIDWHITSNQARTFSLMETLAIAISDNANTLAAAIRAKLVEDGESKPKAKPIVDENAGAKTFITLPCASYVVTETESADALAKAKQELVDRMMAFDYENQI</sequence>
<dbReference type="RefSeq" id="WP_118190662.1">
    <property type="nucleotide sequence ID" value="NZ_QSFW01000016.1"/>
</dbReference>
<proteinExistence type="predicted"/>
<dbReference type="Proteomes" id="UP000284990">
    <property type="component" value="Unassembled WGS sequence"/>
</dbReference>
<name>A0AA92UZK2_9BACT</name>
<accession>A0AA92UZK2</accession>
<evidence type="ECO:0000313" key="1">
    <source>
        <dbReference type="EMBL" id="RHA86228.1"/>
    </source>
</evidence>
<protein>
    <submittedName>
        <fullName evidence="1">CRISPR-associated protein Cas7</fullName>
    </submittedName>
</protein>
<gene>
    <name evidence="1" type="ORF">DW916_08955</name>
</gene>
<organism evidence="1 2">
    <name type="scientific">Segatella copri</name>
    <dbReference type="NCBI Taxonomy" id="165179"/>
    <lineage>
        <taxon>Bacteria</taxon>
        <taxon>Pseudomonadati</taxon>
        <taxon>Bacteroidota</taxon>
        <taxon>Bacteroidia</taxon>
        <taxon>Bacteroidales</taxon>
        <taxon>Prevotellaceae</taxon>
        <taxon>Segatella</taxon>
    </lineage>
</organism>
<dbReference type="EMBL" id="QSFW01000016">
    <property type="protein sequence ID" value="RHA86228.1"/>
    <property type="molecule type" value="Genomic_DNA"/>
</dbReference>